<evidence type="ECO:0000313" key="2">
    <source>
        <dbReference type="Proteomes" id="UP000663193"/>
    </source>
</evidence>
<evidence type="ECO:0000313" key="1">
    <source>
        <dbReference type="EMBL" id="QRC90726.1"/>
    </source>
</evidence>
<dbReference type="EMBL" id="CP069023">
    <property type="protein sequence ID" value="QRC90726.1"/>
    <property type="molecule type" value="Genomic_DNA"/>
</dbReference>
<name>A0A7U2EPP7_PHANO</name>
<sequence length="83" mass="9846">MLASRQYPHCKTCGIVICRSGPYLDRFGIQQKKKEKEKEKEKGNQKSKRKIVCVFRAEEIWRLHLPAHRRSWLGKHAGKEKKK</sequence>
<dbReference type="Proteomes" id="UP000663193">
    <property type="component" value="Chromosome 1"/>
</dbReference>
<keyword evidence="2" id="KW-1185">Reference proteome</keyword>
<organism evidence="1 2">
    <name type="scientific">Phaeosphaeria nodorum (strain SN15 / ATCC MYA-4574 / FGSC 10173)</name>
    <name type="common">Glume blotch fungus</name>
    <name type="synonym">Parastagonospora nodorum</name>
    <dbReference type="NCBI Taxonomy" id="321614"/>
    <lineage>
        <taxon>Eukaryota</taxon>
        <taxon>Fungi</taxon>
        <taxon>Dikarya</taxon>
        <taxon>Ascomycota</taxon>
        <taxon>Pezizomycotina</taxon>
        <taxon>Dothideomycetes</taxon>
        <taxon>Pleosporomycetidae</taxon>
        <taxon>Pleosporales</taxon>
        <taxon>Pleosporineae</taxon>
        <taxon>Phaeosphaeriaceae</taxon>
        <taxon>Parastagonospora</taxon>
    </lineage>
</organism>
<dbReference type="AlphaFoldDB" id="A0A7U2EPP7"/>
<reference evidence="2" key="1">
    <citation type="journal article" date="2021" name="BMC Genomics">
        <title>Chromosome-level genome assembly and manually-curated proteome of model necrotroph Parastagonospora nodorum Sn15 reveals a genome-wide trove of candidate effector homologs, and redundancy of virulence-related functions within an accessory chromosome.</title>
        <authorList>
            <person name="Bertazzoni S."/>
            <person name="Jones D.A.B."/>
            <person name="Phan H.T."/>
            <person name="Tan K.-C."/>
            <person name="Hane J.K."/>
        </authorList>
    </citation>
    <scope>NUCLEOTIDE SEQUENCE [LARGE SCALE GENOMIC DNA]</scope>
    <source>
        <strain evidence="2">SN15 / ATCC MYA-4574 / FGSC 10173)</strain>
    </source>
</reference>
<gene>
    <name evidence="1" type="ORF">JI435_400560</name>
</gene>
<protein>
    <submittedName>
        <fullName evidence="1">Uncharacterized protein</fullName>
    </submittedName>
</protein>
<dbReference type="VEuPathDB" id="FungiDB:JI435_400560"/>
<accession>A0A7U2EPP7</accession>
<proteinExistence type="predicted"/>